<keyword evidence="2" id="KW-1185">Reference proteome</keyword>
<comment type="caution">
    <text evidence="1">The sequence shown here is derived from an EMBL/GenBank/DDBJ whole genome shotgun (WGS) entry which is preliminary data.</text>
</comment>
<sequence length="271" mass="31283">MSNKVIVKELEKGLLNALDGLNKMKEDLEEKQDQKHWGKINVPLTLQEQLGKLTKAELDDIRKSLDLKGVSSLKKAELISVLLEMIPKSLEQVCLPFDAERFRLLTKIAHNGGYMIALNLEPHQVEYFRDRGLIFTGTFQGKRVLAIPAELIDSILMMAEDKKLTSIINRNTEWIKLTYGLCYYYGTLSTAQLSEMLETYTKEPLPLREYLEVIYDANSYHKEITIDNDGFSNRRVFDPKRVKQEHRSRESLSFYPFTKKTTAQSGRSRIC</sequence>
<name>A0ABU6NE03_9BACI</name>
<organism evidence="1 2">
    <name type="scientific">Bacillus xiapuensis</name>
    <dbReference type="NCBI Taxonomy" id="2014075"/>
    <lineage>
        <taxon>Bacteria</taxon>
        <taxon>Bacillati</taxon>
        <taxon>Bacillota</taxon>
        <taxon>Bacilli</taxon>
        <taxon>Bacillales</taxon>
        <taxon>Bacillaceae</taxon>
        <taxon>Bacillus</taxon>
    </lineage>
</organism>
<evidence type="ECO:0000313" key="2">
    <source>
        <dbReference type="Proteomes" id="UP001330749"/>
    </source>
</evidence>
<dbReference type="EMBL" id="JARMQG010000208">
    <property type="protein sequence ID" value="MED3563696.1"/>
    <property type="molecule type" value="Genomic_DNA"/>
</dbReference>
<reference evidence="1 2" key="1">
    <citation type="submission" date="2023-03" db="EMBL/GenBank/DDBJ databases">
        <title>Bacillus Genome Sequencing.</title>
        <authorList>
            <person name="Dunlap C."/>
        </authorList>
    </citation>
    <scope>NUCLEOTIDE SEQUENCE [LARGE SCALE GENOMIC DNA]</scope>
    <source>
        <strain evidence="1 2">B-14544</strain>
    </source>
</reference>
<protein>
    <submittedName>
        <fullName evidence="1">Rho termination factor N-terminal domain-containing protein</fullName>
    </submittedName>
</protein>
<evidence type="ECO:0000313" key="1">
    <source>
        <dbReference type="EMBL" id="MED3563696.1"/>
    </source>
</evidence>
<accession>A0ABU6NE03</accession>
<gene>
    <name evidence="1" type="ORF">P4447_14820</name>
</gene>
<proteinExistence type="predicted"/>
<dbReference type="RefSeq" id="WP_327968761.1">
    <property type="nucleotide sequence ID" value="NZ_JARMQG010000208.1"/>
</dbReference>
<dbReference type="Proteomes" id="UP001330749">
    <property type="component" value="Unassembled WGS sequence"/>
</dbReference>